<organism evidence="1 2">
    <name type="scientific">Noviherbaspirillum cavernae</name>
    <dbReference type="NCBI Taxonomy" id="2320862"/>
    <lineage>
        <taxon>Bacteria</taxon>
        <taxon>Pseudomonadati</taxon>
        <taxon>Pseudomonadota</taxon>
        <taxon>Betaproteobacteria</taxon>
        <taxon>Burkholderiales</taxon>
        <taxon>Oxalobacteraceae</taxon>
        <taxon>Noviherbaspirillum</taxon>
    </lineage>
</organism>
<dbReference type="EMBL" id="QYUN01000002">
    <property type="protein sequence ID" value="RJG07925.1"/>
    <property type="molecule type" value="Genomic_DNA"/>
</dbReference>
<dbReference type="AlphaFoldDB" id="A0A418X652"/>
<gene>
    <name evidence="1" type="ORF">D3870_08230</name>
</gene>
<evidence type="ECO:0000313" key="1">
    <source>
        <dbReference type="EMBL" id="RJG07925.1"/>
    </source>
</evidence>
<name>A0A418X652_9BURK</name>
<comment type="caution">
    <text evidence="1">The sequence shown here is derived from an EMBL/GenBank/DDBJ whole genome shotgun (WGS) entry which is preliminary data.</text>
</comment>
<sequence>MRSEYIGEYEIEYAGIQLPESEHWGAFVAIYGPSPNPMHRNSVFPEQRVNVDVVFSSEVEAEAEAHRIAISMVEQSHYHPDGGLGTHG</sequence>
<accession>A0A418X652</accession>
<dbReference type="OrthoDB" id="8781131at2"/>
<reference evidence="1 2" key="1">
    <citation type="submission" date="2018-09" db="EMBL/GenBank/DDBJ databases">
        <authorList>
            <person name="Zhu H."/>
        </authorList>
    </citation>
    <scope>NUCLEOTIDE SEQUENCE [LARGE SCALE GENOMIC DNA]</scope>
    <source>
        <strain evidence="1 2">K2R10-39</strain>
    </source>
</reference>
<dbReference type="RefSeq" id="WP_119741846.1">
    <property type="nucleotide sequence ID" value="NZ_QYUN01000002.1"/>
</dbReference>
<proteinExistence type="predicted"/>
<keyword evidence="2" id="KW-1185">Reference proteome</keyword>
<protein>
    <submittedName>
        <fullName evidence="1">Uncharacterized protein</fullName>
    </submittedName>
</protein>
<dbReference type="Proteomes" id="UP000285190">
    <property type="component" value="Unassembled WGS sequence"/>
</dbReference>
<evidence type="ECO:0000313" key="2">
    <source>
        <dbReference type="Proteomes" id="UP000285190"/>
    </source>
</evidence>